<protein>
    <submittedName>
        <fullName evidence="1">Uncharacterized protein</fullName>
    </submittedName>
</protein>
<evidence type="ECO:0000313" key="1">
    <source>
        <dbReference type="EMBL" id="KAJ1116346.1"/>
    </source>
</evidence>
<evidence type="ECO:0000313" key="2">
    <source>
        <dbReference type="Proteomes" id="UP001066276"/>
    </source>
</evidence>
<reference evidence="1" key="1">
    <citation type="journal article" date="2022" name="bioRxiv">
        <title>Sequencing and chromosome-scale assembly of the giantPleurodeles waltlgenome.</title>
        <authorList>
            <person name="Brown T."/>
            <person name="Elewa A."/>
            <person name="Iarovenko S."/>
            <person name="Subramanian E."/>
            <person name="Araus A.J."/>
            <person name="Petzold A."/>
            <person name="Susuki M."/>
            <person name="Suzuki K.-i.T."/>
            <person name="Hayashi T."/>
            <person name="Toyoda A."/>
            <person name="Oliveira C."/>
            <person name="Osipova E."/>
            <person name="Leigh N.D."/>
            <person name="Simon A."/>
            <person name="Yun M.H."/>
        </authorList>
    </citation>
    <scope>NUCLEOTIDE SEQUENCE</scope>
    <source>
        <strain evidence="1">20211129_DDA</strain>
        <tissue evidence="1">Liver</tissue>
    </source>
</reference>
<dbReference type="AlphaFoldDB" id="A0AAV7NK12"/>
<dbReference type="Proteomes" id="UP001066276">
    <property type="component" value="Chromosome 8"/>
</dbReference>
<comment type="caution">
    <text evidence="1">The sequence shown here is derived from an EMBL/GenBank/DDBJ whole genome shotgun (WGS) entry which is preliminary data.</text>
</comment>
<organism evidence="1 2">
    <name type="scientific">Pleurodeles waltl</name>
    <name type="common">Iberian ribbed newt</name>
    <dbReference type="NCBI Taxonomy" id="8319"/>
    <lineage>
        <taxon>Eukaryota</taxon>
        <taxon>Metazoa</taxon>
        <taxon>Chordata</taxon>
        <taxon>Craniata</taxon>
        <taxon>Vertebrata</taxon>
        <taxon>Euteleostomi</taxon>
        <taxon>Amphibia</taxon>
        <taxon>Batrachia</taxon>
        <taxon>Caudata</taxon>
        <taxon>Salamandroidea</taxon>
        <taxon>Salamandridae</taxon>
        <taxon>Pleurodelinae</taxon>
        <taxon>Pleurodeles</taxon>
    </lineage>
</organism>
<dbReference type="EMBL" id="JANPWB010000012">
    <property type="protein sequence ID" value="KAJ1116346.1"/>
    <property type="molecule type" value="Genomic_DNA"/>
</dbReference>
<keyword evidence="2" id="KW-1185">Reference proteome</keyword>
<sequence length="70" mass="8105">MGIRCTAAVAPGEVMRSKQPFSFWAAFILKSHGQRWLHSSTFNCDIKRRNEDLPKAVDLEWDQELDRELA</sequence>
<gene>
    <name evidence="1" type="ORF">NDU88_004561</name>
</gene>
<name>A0AAV7NK12_PLEWA</name>
<proteinExistence type="predicted"/>
<accession>A0AAV7NK12</accession>